<protein>
    <submittedName>
        <fullName evidence="2">Uncharacterized protein</fullName>
    </submittedName>
</protein>
<dbReference type="Proteomes" id="UP001153269">
    <property type="component" value="Unassembled WGS sequence"/>
</dbReference>
<proteinExistence type="predicted"/>
<evidence type="ECO:0000256" key="1">
    <source>
        <dbReference type="SAM" id="MobiDB-lite"/>
    </source>
</evidence>
<organism evidence="2 3">
    <name type="scientific">Pleuronectes platessa</name>
    <name type="common">European plaice</name>
    <dbReference type="NCBI Taxonomy" id="8262"/>
    <lineage>
        <taxon>Eukaryota</taxon>
        <taxon>Metazoa</taxon>
        <taxon>Chordata</taxon>
        <taxon>Craniata</taxon>
        <taxon>Vertebrata</taxon>
        <taxon>Euteleostomi</taxon>
        <taxon>Actinopterygii</taxon>
        <taxon>Neopterygii</taxon>
        <taxon>Teleostei</taxon>
        <taxon>Neoteleostei</taxon>
        <taxon>Acanthomorphata</taxon>
        <taxon>Carangaria</taxon>
        <taxon>Pleuronectiformes</taxon>
        <taxon>Pleuronectoidei</taxon>
        <taxon>Pleuronectidae</taxon>
        <taxon>Pleuronectes</taxon>
    </lineage>
</organism>
<sequence>MHRKNRAGRSEARACALCFRFVHGGKSFLGPEYEGGSGSEHGSWGCSWELYTDDTPYPMFTPITIRGIRSATGNGEWARNWGGEIRDSREIQDHHGVSCIQRHVDVTRGPQGGRVSDGRGEGTNARIPDLSVEPGASSSLKNVDPGKLPGGALNERSVNEEPQWIRMKKLELYTENKDVSAVQYNVQQEKEGGPAGREMLFYYNWQQSTA</sequence>
<dbReference type="EMBL" id="CADEAL010001401">
    <property type="protein sequence ID" value="CAB1432033.1"/>
    <property type="molecule type" value="Genomic_DNA"/>
</dbReference>
<comment type="caution">
    <text evidence="2">The sequence shown here is derived from an EMBL/GenBank/DDBJ whole genome shotgun (WGS) entry which is preliminary data.</text>
</comment>
<accession>A0A9N7YNH0</accession>
<keyword evidence="3" id="KW-1185">Reference proteome</keyword>
<name>A0A9N7YNH0_PLEPL</name>
<gene>
    <name evidence="2" type="ORF">PLEPLA_LOCUS20090</name>
</gene>
<evidence type="ECO:0000313" key="3">
    <source>
        <dbReference type="Proteomes" id="UP001153269"/>
    </source>
</evidence>
<dbReference type="AlphaFoldDB" id="A0A9N7YNH0"/>
<evidence type="ECO:0000313" key="2">
    <source>
        <dbReference type="EMBL" id="CAB1432033.1"/>
    </source>
</evidence>
<reference evidence="2" key="1">
    <citation type="submission" date="2020-03" db="EMBL/GenBank/DDBJ databases">
        <authorList>
            <person name="Weist P."/>
        </authorList>
    </citation>
    <scope>NUCLEOTIDE SEQUENCE</scope>
</reference>
<feature type="region of interest" description="Disordered" evidence="1">
    <location>
        <begin position="107"/>
        <end position="154"/>
    </location>
</feature>